<dbReference type="AlphaFoldDB" id="A0A8K1CKF7"/>
<accession>A0A8K1CKF7</accession>
<evidence type="ECO:0000313" key="1">
    <source>
        <dbReference type="EMBL" id="TMW65107.1"/>
    </source>
</evidence>
<organism evidence="1 2">
    <name type="scientific">Pythium oligandrum</name>
    <name type="common">Mycoparasitic fungus</name>
    <dbReference type="NCBI Taxonomy" id="41045"/>
    <lineage>
        <taxon>Eukaryota</taxon>
        <taxon>Sar</taxon>
        <taxon>Stramenopiles</taxon>
        <taxon>Oomycota</taxon>
        <taxon>Peronosporomycetes</taxon>
        <taxon>Pythiales</taxon>
        <taxon>Pythiaceae</taxon>
        <taxon>Pythium</taxon>
    </lineage>
</organism>
<name>A0A8K1CKF7_PYTOL</name>
<dbReference type="Proteomes" id="UP000794436">
    <property type="component" value="Unassembled WGS sequence"/>
</dbReference>
<protein>
    <submittedName>
        <fullName evidence="1">Uncharacterized protein</fullName>
    </submittedName>
</protein>
<gene>
    <name evidence="1" type="ORF">Poli38472_009274</name>
</gene>
<evidence type="ECO:0000313" key="2">
    <source>
        <dbReference type="Proteomes" id="UP000794436"/>
    </source>
</evidence>
<proteinExistence type="predicted"/>
<comment type="caution">
    <text evidence="1">The sequence shown here is derived from an EMBL/GenBank/DDBJ whole genome shotgun (WGS) entry which is preliminary data.</text>
</comment>
<reference evidence="1" key="1">
    <citation type="submission" date="2019-03" db="EMBL/GenBank/DDBJ databases">
        <title>Long read genome sequence of the mycoparasitic Pythium oligandrum ATCC 38472 isolated from sugarbeet rhizosphere.</title>
        <authorList>
            <person name="Gaulin E."/>
        </authorList>
    </citation>
    <scope>NUCLEOTIDE SEQUENCE</scope>
    <source>
        <strain evidence="1">ATCC 38472_TT</strain>
    </source>
</reference>
<sequence length="137" mass="14556">MGLFDRGNGSVYLTGGPSTNLTENDSVAGKSTIQATTVSLQTLPNDELSATDDVKSTLDPSQSVRSTGRRSTFERELMIVSDGYLGKILLVDEAAMGSLATNQDTGIPEYVVGDALATISILDIKWLFGNKKKLLIG</sequence>
<dbReference type="EMBL" id="SPLM01000038">
    <property type="protein sequence ID" value="TMW65107.1"/>
    <property type="molecule type" value="Genomic_DNA"/>
</dbReference>
<keyword evidence="2" id="KW-1185">Reference proteome</keyword>